<keyword evidence="6 13" id="KW-0813">Transport</keyword>
<accession>A0ABT6Q304</accession>
<evidence type="ECO:0000256" key="5">
    <source>
        <dbReference type="ARBA" id="ARBA00022090"/>
    </source>
</evidence>
<evidence type="ECO:0000313" key="16">
    <source>
        <dbReference type="Proteomes" id="UP001431634"/>
    </source>
</evidence>
<comment type="function">
    <text evidence="1">Involved in the TonB-dependent energy-dependent transport of various receptor-bound substrates.</text>
</comment>
<comment type="similarity">
    <text evidence="3 13">Belongs to the ExbD/TolR family.</text>
</comment>
<feature type="transmembrane region" description="Helical" evidence="14">
    <location>
        <begin position="21"/>
        <end position="39"/>
    </location>
</feature>
<dbReference type="Gene3D" id="3.30.420.270">
    <property type="match status" value="1"/>
</dbReference>
<comment type="subunit">
    <text evidence="4">The accessory proteins ExbB and ExbD seem to form a complex with TonB.</text>
</comment>
<dbReference type="Pfam" id="PF02472">
    <property type="entry name" value="ExbD"/>
    <property type="match status" value="1"/>
</dbReference>
<evidence type="ECO:0000256" key="3">
    <source>
        <dbReference type="ARBA" id="ARBA00005811"/>
    </source>
</evidence>
<keyword evidence="8" id="KW-0997">Cell inner membrane</keyword>
<keyword evidence="10 13" id="KW-0653">Protein transport</keyword>
<gene>
    <name evidence="15" type="primary">exbD</name>
    <name evidence="15" type="ORF">QJV27_09040</name>
</gene>
<name>A0ABT6Q304_9PROT</name>
<evidence type="ECO:0000256" key="9">
    <source>
        <dbReference type="ARBA" id="ARBA00022692"/>
    </source>
</evidence>
<reference evidence="15" key="1">
    <citation type="submission" date="2023-05" db="EMBL/GenBank/DDBJ databases">
        <title>Whole genome sequence of Commensalibacter sp.</title>
        <authorList>
            <person name="Charoenyingcharoen P."/>
            <person name="Yukphan P."/>
        </authorList>
    </citation>
    <scope>NUCLEOTIDE SEQUENCE</scope>
    <source>
        <strain evidence="15">TBRC 16381</strain>
    </source>
</reference>
<evidence type="ECO:0000256" key="2">
    <source>
        <dbReference type="ARBA" id="ARBA00004249"/>
    </source>
</evidence>
<evidence type="ECO:0000256" key="10">
    <source>
        <dbReference type="ARBA" id="ARBA00022927"/>
    </source>
</evidence>
<dbReference type="EMBL" id="JASBAO010000001">
    <property type="protein sequence ID" value="MDI2091507.1"/>
    <property type="molecule type" value="Genomic_DNA"/>
</dbReference>
<dbReference type="InterPro" id="IPR003400">
    <property type="entry name" value="ExbD"/>
</dbReference>
<dbReference type="InterPro" id="IPR014170">
    <property type="entry name" value="TonB_ExbD_1"/>
</dbReference>
<evidence type="ECO:0000256" key="1">
    <source>
        <dbReference type="ARBA" id="ARBA00003540"/>
    </source>
</evidence>
<evidence type="ECO:0000313" key="15">
    <source>
        <dbReference type="EMBL" id="MDI2091507.1"/>
    </source>
</evidence>
<comment type="subcellular location">
    <subcellularLocation>
        <location evidence="2">Cell inner membrane</location>
        <topology evidence="2">Single-pass type II membrane protein</topology>
    </subcellularLocation>
    <subcellularLocation>
        <location evidence="13">Cell membrane</location>
        <topology evidence="13">Single-pass type II membrane protein</topology>
    </subcellularLocation>
</comment>
<dbReference type="PANTHER" id="PTHR30558:SF9">
    <property type="entry name" value="BIOPOLYMER TRANSPORT PROTEIN EXBD"/>
    <property type="match status" value="1"/>
</dbReference>
<sequence>MIRMRHNDETPHEVNDINVTPFIDVVLVLLIIFMVAAPLSTVNIPVNLPASTEQPKPQPTMPVYLTIQANHDLALGDTIIQKDTLVSALADATKGNKEETIFLRADKTVDYGTLIQVMNQLRQAGYSKVGLVNAQGENNTP</sequence>
<dbReference type="Proteomes" id="UP001431634">
    <property type="component" value="Unassembled WGS sequence"/>
</dbReference>
<keyword evidence="12 14" id="KW-0472">Membrane</keyword>
<evidence type="ECO:0000256" key="12">
    <source>
        <dbReference type="ARBA" id="ARBA00023136"/>
    </source>
</evidence>
<evidence type="ECO:0000256" key="11">
    <source>
        <dbReference type="ARBA" id="ARBA00022989"/>
    </source>
</evidence>
<keyword evidence="16" id="KW-1185">Reference proteome</keyword>
<dbReference type="RefSeq" id="WP_281448598.1">
    <property type="nucleotide sequence ID" value="NZ_JASBAO010000001.1"/>
</dbReference>
<protein>
    <recommendedName>
        <fullName evidence="5">Biopolymer transport protein ExbD</fullName>
    </recommendedName>
</protein>
<proteinExistence type="inferred from homology"/>
<evidence type="ECO:0000256" key="8">
    <source>
        <dbReference type="ARBA" id="ARBA00022519"/>
    </source>
</evidence>
<evidence type="ECO:0000256" key="4">
    <source>
        <dbReference type="ARBA" id="ARBA00011471"/>
    </source>
</evidence>
<comment type="caution">
    <text evidence="15">The sequence shown here is derived from an EMBL/GenBank/DDBJ whole genome shotgun (WGS) entry which is preliminary data.</text>
</comment>
<evidence type="ECO:0000256" key="13">
    <source>
        <dbReference type="RuleBase" id="RU003879"/>
    </source>
</evidence>
<evidence type="ECO:0000256" key="6">
    <source>
        <dbReference type="ARBA" id="ARBA00022448"/>
    </source>
</evidence>
<keyword evidence="11 14" id="KW-1133">Transmembrane helix</keyword>
<keyword evidence="9 13" id="KW-0812">Transmembrane</keyword>
<dbReference type="NCBIfam" id="TIGR02803">
    <property type="entry name" value="ExbD_1"/>
    <property type="match status" value="1"/>
</dbReference>
<evidence type="ECO:0000256" key="14">
    <source>
        <dbReference type="SAM" id="Phobius"/>
    </source>
</evidence>
<dbReference type="PANTHER" id="PTHR30558">
    <property type="entry name" value="EXBD MEMBRANE COMPONENT OF PMF-DRIVEN MACROMOLECULE IMPORT SYSTEM"/>
    <property type="match status" value="1"/>
</dbReference>
<organism evidence="15 16">
    <name type="scientific">Commensalibacter oyaizuii</name>
    <dbReference type="NCBI Taxonomy" id="3043873"/>
    <lineage>
        <taxon>Bacteria</taxon>
        <taxon>Pseudomonadati</taxon>
        <taxon>Pseudomonadota</taxon>
        <taxon>Alphaproteobacteria</taxon>
        <taxon>Acetobacterales</taxon>
        <taxon>Acetobacteraceae</taxon>
    </lineage>
</organism>
<keyword evidence="7" id="KW-1003">Cell membrane</keyword>
<evidence type="ECO:0000256" key="7">
    <source>
        <dbReference type="ARBA" id="ARBA00022475"/>
    </source>
</evidence>